<dbReference type="EMBL" id="RXZH01000005">
    <property type="protein sequence ID" value="RTZ15387.1"/>
    <property type="molecule type" value="Genomic_DNA"/>
</dbReference>
<dbReference type="InterPro" id="IPR000182">
    <property type="entry name" value="GNAT_dom"/>
</dbReference>
<feature type="domain" description="N-acetyltransferase" evidence="1">
    <location>
        <begin position="30"/>
        <end position="140"/>
    </location>
</feature>
<dbReference type="Gene3D" id="3.40.630.30">
    <property type="match status" value="1"/>
</dbReference>
<comment type="caution">
    <text evidence="2">The sequence shown here is derived from an EMBL/GenBank/DDBJ whole genome shotgun (WGS) entry which is preliminary data.</text>
</comment>
<dbReference type="RefSeq" id="WP_126574722.1">
    <property type="nucleotide sequence ID" value="NZ_RXZH01000005.1"/>
</dbReference>
<evidence type="ECO:0000313" key="2">
    <source>
        <dbReference type="EMBL" id="RTZ15387.1"/>
    </source>
</evidence>
<dbReference type="InterPro" id="IPR051531">
    <property type="entry name" value="N-acetyltransferase"/>
</dbReference>
<keyword evidence="2" id="KW-0808">Transferase</keyword>
<dbReference type="AlphaFoldDB" id="A0A432CUU9"/>
<name>A0A432CUU9_9VIBR</name>
<dbReference type="PANTHER" id="PTHR43792:SF1">
    <property type="entry name" value="N-ACETYLTRANSFERASE DOMAIN-CONTAINING PROTEIN"/>
    <property type="match status" value="1"/>
</dbReference>
<accession>A0A432CUU9</accession>
<dbReference type="GO" id="GO:0016747">
    <property type="term" value="F:acyltransferase activity, transferring groups other than amino-acyl groups"/>
    <property type="evidence" value="ECO:0007669"/>
    <property type="project" value="InterPro"/>
</dbReference>
<dbReference type="InterPro" id="IPR016181">
    <property type="entry name" value="Acyl_CoA_acyltransferase"/>
</dbReference>
<proteinExistence type="predicted"/>
<dbReference type="SUPFAM" id="SSF55729">
    <property type="entry name" value="Acyl-CoA N-acyltransferases (Nat)"/>
    <property type="match status" value="1"/>
</dbReference>
<reference evidence="2 3" key="1">
    <citation type="submission" date="2018-12" db="EMBL/GenBank/DDBJ databases">
        <title>Vibrio sp. isolated from China Sea.</title>
        <authorList>
            <person name="Li Y."/>
        </authorList>
    </citation>
    <scope>NUCLEOTIDE SEQUENCE [LARGE SCALE GENOMIC DNA]</scope>
    <source>
        <strain evidence="2 3">BEI207</strain>
    </source>
</reference>
<evidence type="ECO:0000313" key="3">
    <source>
        <dbReference type="Proteomes" id="UP000268973"/>
    </source>
</evidence>
<protein>
    <submittedName>
        <fullName evidence="2">N-acetyltransferase</fullName>
    </submittedName>
</protein>
<evidence type="ECO:0000259" key="1">
    <source>
        <dbReference type="Pfam" id="PF13302"/>
    </source>
</evidence>
<dbReference type="Pfam" id="PF13302">
    <property type="entry name" value="Acetyltransf_3"/>
    <property type="match status" value="1"/>
</dbReference>
<gene>
    <name evidence="2" type="ORF">EJ063_13090</name>
</gene>
<keyword evidence="3" id="KW-1185">Reference proteome</keyword>
<dbReference type="PANTHER" id="PTHR43792">
    <property type="entry name" value="GNAT FAMILY, PUTATIVE (AFU_ORTHOLOGUE AFUA_3G00765)-RELATED-RELATED"/>
    <property type="match status" value="1"/>
</dbReference>
<dbReference type="OrthoDB" id="9801656at2"/>
<dbReference type="Proteomes" id="UP000268973">
    <property type="component" value="Unassembled WGS sequence"/>
</dbReference>
<organism evidence="2 3">
    <name type="scientific">Vibrio aquaticus</name>
    <dbReference type="NCBI Taxonomy" id="2496559"/>
    <lineage>
        <taxon>Bacteria</taxon>
        <taxon>Pseudomonadati</taxon>
        <taxon>Pseudomonadota</taxon>
        <taxon>Gammaproteobacteria</taxon>
        <taxon>Vibrionales</taxon>
        <taxon>Vibrionaceae</taxon>
        <taxon>Vibrio</taxon>
    </lineage>
</organism>
<sequence>MTIVTRRALLVPYNDSLQSEFLMLNCCATNRAEMNGPHTVSSAKRLFNQVMNDENVHAMAVLDSLSRDYIGHVFISGLNSDEPELGFLFDKKHWGKGFASEVLQSFFPKAIYNLGLSKVVATANVGHMASIRILSKLGFVLNTQKEDMFGPYGEYVFTSDVAVEPPLLVGNLA</sequence>